<proteinExistence type="inferred from homology"/>
<evidence type="ECO:0000313" key="4">
    <source>
        <dbReference type="Proteomes" id="UP000828390"/>
    </source>
</evidence>
<gene>
    <name evidence="3" type="ORF">DPMN_091894</name>
</gene>
<accession>A0A9D4L2W1</accession>
<evidence type="ECO:0000256" key="2">
    <source>
        <dbReference type="ARBA" id="ARBA00022801"/>
    </source>
</evidence>
<dbReference type="Pfam" id="PF01026">
    <property type="entry name" value="TatD_DNase"/>
    <property type="match status" value="1"/>
</dbReference>
<keyword evidence="2" id="KW-0378">Hydrolase</keyword>
<dbReference type="Proteomes" id="UP000828390">
    <property type="component" value="Unassembled WGS sequence"/>
</dbReference>
<dbReference type="AlphaFoldDB" id="A0A9D4L2W1"/>
<keyword evidence="4" id="KW-1185">Reference proteome</keyword>
<dbReference type="EMBL" id="JAIWYP010000003">
    <property type="protein sequence ID" value="KAH3849491.1"/>
    <property type="molecule type" value="Genomic_DNA"/>
</dbReference>
<sequence>METRRDFQVESITALRRIDGEQLLLETDVPNYPAANQELLSPSCIGVTAREVAKIRGCSWMDVLHQTAENDQQLYRG</sequence>
<name>A0A9D4L2W1_DREPO</name>
<protein>
    <submittedName>
        <fullName evidence="3">Uncharacterized protein</fullName>
    </submittedName>
</protein>
<comment type="caution">
    <text evidence="3">The sequence shown here is derived from an EMBL/GenBank/DDBJ whole genome shotgun (WGS) entry which is preliminary data.</text>
</comment>
<comment type="similarity">
    <text evidence="1">Belongs to the metallo-dependent hydrolases superfamily. TatD-type hydrolase family.</text>
</comment>
<organism evidence="3 4">
    <name type="scientific">Dreissena polymorpha</name>
    <name type="common">Zebra mussel</name>
    <name type="synonym">Mytilus polymorpha</name>
    <dbReference type="NCBI Taxonomy" id="45954"/>
    <lineage>
        <taxon>Eukaryota</taxon>
        <taxon>Metazoa</taxon>
        <taxon>Spiralia</taxon>
        <taxon>Lophotrochozoa</taxon>
        <taxon>Mollusca</taxon>
        <taxon>Bivalvia</taxon>
        <taxon>Autobranchia</taxon>
        <taxon>Heteroconchia</taxon>
        <taxon>Euheterodonta</taxon>
        <taxon>Imparidentia</taxon>
        <taxon>Neoheterodontei</taxon>
        <taxon>Myida</taxon>
        <taxon>Dreissenoidea</taxon>
        <taxon>Dreissenidae</taxon>
        <taxon>Dreissena</taxon>
    </lineage>
</organism>
<dbReference type="InterPro" id="IPR001130">
    <property type="entry name" value="TatD-like"/>
</dbReference>
<dbReference type="SUPFAM" id="SSF51556">
    <property type="entry name" value="Metallo-dependent hydrolases"/>
    <property type="match status" value="1"/>
</dbReference>
<reference evidence="3" key="2">
    <citation type="submission" date="2020-11" db="EMBL/GenBank/DDBJ databases">
        <authorList>
            <person name="McCartney M.A."/>
            <person name="Auch B."/>
            <person name="Kono T."/>
            <person name="Mallez S."/>
            <person name="Becker A."/>
            <person name="Gohl D.M."/>
            <person name="Silverstein K.A.T."/>
            <person name="Koren S."/>
            <person name="Bechman K.B."/>
            <person name="Herman A."/>
            <person name="Abrahante J.E."/>
            <person name="Garbe J."/>
        </authorList>
    </citation>
    <scope>NUCLEOTIDE SEQUENCE</scope>
    <source>
        <strain evidence="3">Duluth1</strain>
        <tissue evidence="3">Whole animal</tissue>
    </source>
</reference>
<dbReference type="GO" id="GO:0016788">
    <property type="term" value="F:hydrolase activity, acting on ester bonds"/>
    <property type="evidence" value="ECO:0007669"/>
    <property type="project" value="InterPro"/>
</dbReference>
<evidence type="ECO:0000313" key="3">
    <source>
        <dbReference type="EMBL" id="KAH3849491.1"/>
    </source>
</evidence>
<dbReference type="Gene3D" id="3.20.20.140">
    <property type="entry name" value="Metal-dependent hydrolases"/>
    <property type="match status" value="1"/>
</dbReference>
<dbReference type="PROSITE" id="PS01091">
    <property type="entry name" value="TATD_3"/>
    <property type="match status" value="1"/>
</dbReference>
<dbReference type="InterPro" id="IPR032466">
    <property type="entry name" value="Metal_Hydrolase"/>
</dbReference>
<dbReference type="InterPro" id="IPR018228">
    <property type="entry name" value="DNase_TatD-rel_CS"/>
</dbReference>
<reference evidence="3" key="1">
    <citation type="journal article" date="2019" name="bioRxiv">
        <title>The Genome of the Zebra Mussel, Dreissena polymorpha: A Resource for Invasive Species Research.</title>
        <authorList>
            <person name="McCartney M.A."/>
            <person name="Auch B."/>
            <person name="Kono T."/>
            <person name="Mallez S."/>
            <person name="Zhang Y."/>
            <person name="Obille A."/>
            <person name="Becker A."/>
            <person name="Abrahante J.E."/>
            <person name="Garbe J."/>
            <person name="Badalamenti J.P."/>
            <person name="Herman A."/>
            <person name="Mangelson H."/>
            <person name="Liachko I."/>
            <person name="Sullivan S."/>
            <person name="Sone E.D."/>
            <person name="Koren S."/>
            <person name="Silverstein K.A.T."/>
            <person name="Beckman K.B."/>
            <person name="Gohl D.M."/>
        </authorList>
    </citation>
    <scope>NUCLEOTIDE SEQUENCE</scope>
    <source>
        <strain evidence="3">Duluth1</strain>
        <tissue evidence="3">Whole animal</tissue>
    </source>
</reference>
<evidence type="ECO:0000256" key="1">
    <source>
        <dbReference type="ARBA" id="ARBA00009275"/>
    </source>
</evidence>